<dbReference type="GO" id="GO:0004519">
    <property type="term" value="F:endonuclease activity"/>
    <property type="evidence" value="ECO:0007669"/>
    <property type="project" value="UniProtKB-KW"/>
</dbReference>
<keyword evidence="3" id="KW-0540">Nuclease</keyword>
<dbReference type="PANTHER" id="PTHR38681">
    <property type="entry name" value="RETROVIRUS-RELATED POL POLYPROTEIN FROM TRANSPOSON 412-LIKE PROTEIN-RELATED"/>
    <property type="match status" value="1"/>
</dbReference>
<evidence type="ECO:0000313" key="9">
    <source>
        <dbReference type="Proteomes" id="UP000499080"/>
    </source>
</evidence>
<protein>
    <recommendedName>
        <fullName evidence="7">Reverse transcriptase RNase H-like domain-containing protein</fullName>
    </recommendedName>
</protein>
<dbReference type="GO" id="GO:0042575">
    <property type="term" value="C:DNA polymerase complex"/>
    <property type="evidence" value="ECO:0007669"/>
    <property type="project" value="UniProtKB-ARBA"/>
</dbReference>
<dbReference type="SUPFAM" id="SSF53098">
    <property type="entry name" value="Ribonuclease H-like"/>
    <property type="match status" value="1"/>
</dbReference>
<reference evidence="8 9" key="1">
    <citation type="journal article" date="2019" name="Sci. Rep.">
        <title>Orb-weaving spider Araneus ventricosus genome elucidates the spidroin gene catalogue.</title>
        <authorList>
            <person name="Kono N."/>
            <person name="Nakamura H."/>
            <person name="Ohtoshi R."/>
            <person name="Moran D.A.P."/>
            <person name="Shinohara A."/>
            <person name="Yoshida Y."/>
            <person name="Fujiwara M."/>
            <person name="Mori M."/>
            <person name="Tomita M."/>
            <person name="Arakawa K."/>
        </authorList>
    </citation>
    <scope>NUCLEOTIDE SEQUENCE [LARGE SCALE GENOMIC DNA]</scope>
</reference>
<dbReference type="Proteomes" id="UP000499080">
    <property type="component" value="Unassembled WGS sequence"/>
</dbReference>
<keyword evidence="1" id="KW-0808">Transferase</keyword>
<evidence type="ECO:0000256" key="5">
    <source>
        <dbReference type="ARBA" id="ARBA00022801"/>
    </source>
</evidence>
<keyword evidence="6" id="KW-0695">RNA-directed DNA polymerase</keyword>
<dbReference type="GO" id="GO:0016787">
    <property type="term" value="F:hydrolase activity"/>
    <property type="evidence" value="ECO:0007669"/>
    <property type="project" value="UniProtKB-KW"/>
</dbReference>
<evidence type="ECO:0000256" key="6">
    <source>
        <dbReference type="ARBA" id="ARBA00022918"/>
    </source>
</evidence>
<gene>
    <name evidence="8" type="ORF">AVEN_93500_1</name>
</gene>
<dbReference type="Pfam" id="PF17917">
    <property type="entry name" value="RT_RNaseH"/>
    <property type="match status" value="1"/>
</dbReference>
<dbReference type="InterPro" id="IPR043502">
    <property type="entry name" value="DNA/RNA_pol_sf"/>
</dbReference>
<sequence length="338" mass="38305">MAFFSKKLIPAESSYSAYDHELLAIYSEIRHFHYMLEARQFTVSTDHKTLTYAFRQKNNKCSPRQMCQLDFISQFTTNTVHIPGPENVAAHVVSRVSAITFPSKIHYVAIAKAQNIYQELSTLVASQTSLQFKNVTLPNSMIEVMCDVSTGAYSAFRTCPLGCNWPLSSIKWLQLLPYNDRLVFQMARSSTFFSSWVSRFGVLAILATDQDRQFESSLFGALSKILGSQKCRTTGYNPQDNAMVEELRRPLKSAIKYHATERWTEVLPIILLGLRASLKEDVQCSPEELVFGTAVRLTGELFDASKPDINPIDFVAKLKSHMQLLRKQPPTHHGKRPI</sequence>
<dbReference type="GO" id="GO:0003676">
    <property type="term" value="F:nucleic acid binding"/>
    <property type="evidence" value="ECO:0007669"/>
    <property type="project" value="InterPro"/>
</dbReference>
<name>A0A4Y2AQD7_ARAVE</name>
<dbReference type="Gene3D" id="3.30.420.10">
    <property type="entry name" value="Ribonuclease H-like superfamily/Ribonuclease H"/>
    <property type="match status" value="1"/>
</dbReference>
<keyword evidence="9" id="KW-1185">Reference proteome</keyword>
<evidence type="ECO:0000259" key="7">
    <source>
        <dbReference type="Pfam" id="PF17917"/>
    </source>
</evidence>
<dbReference type="CDD" id="cd09274">
    <property type="entry name" value="RNase_HI_RT_Ty3"/>
    <property type="match status" value="1"/>
</dbReference>
<organism evidence="8 9">
    <name type="scientific">Araneus ventricosus</name>
    <name type="common">Orbweaver spider</name>
    <name type="synonym">Epeira ventricosa</name>
    <dbReference type="NCBI Taxonomy" id="182803"/>
    <lineage>
        <taxon>Eukaryota</taxon>
        <taxon>Metazoa</taxon>
        <taxon>Ecdysozoa</taxon>
        <taxon>Arthropoda</taxon>
        <taxon>Chelicerata</taxon>
        <taxon>Arachnida</taxon>
        <taxon>Araneae</taxon>
        <taxon>Araneomorphae</taxon>
        <taxon>Entelegynae</taxon>
        <taxon>Araneoidea</taxon>
        <taxon>Araneidae</taxon>
        <taxon>Araneus</taxon>
    </lineage>
</organism>
<evidence type="ECO:0000256" key="3">
    <source>
        <dbReference type="ARBA" id="ARBA00022722"/>
    </source>
</evidence>
<evidence type="ECO:0000313" key="8">
    <source>
        <dbReference type="EMBL" id="GBL81727.1"/>
    </source>
</evidence>
<dbReference type="GO" id="GO:0003964">
    <property type="term" value="F:RNA-directed DNA polymerase activity"/>
    <property type="evidence" value="ECO:0007669"/>
    <property type="project" value="UniProtKB-KW"/>
</dbReference>
<dbReference type="PANTHER" id="PTHR38681:SF1">
    <property type="entry name" value="RETROVIRUS-RELATED POL POLYPROTEIN FROM TRANSPOSON 412-LIKE PROTEIN"/>
    <property type="match status" value="1"/>
</dbReference>
<dbReference type="AlphaFoldDB" id="A0A4Y2AQD7"/>
<comment type="caution">
    <text evidence="8">The sequence shown here is derived from an EMBL/GenBank/DDBJ whole genome shotgun (WGS) entry which is preliminary data.</text>
</comment>
<dbReference type="SUPFAM" id="SSF56672">
    <property type="entry name" value="DNA/RNA polymerases"/>
    <property type="match status" value="1"/>
</dbReference>
<feature type="domain" description="Reverse transcriptase RNase H-like" evidence="7">
    <location>
        <begin position="2"/>
        <end position="75"/>
    </location>
</feature>
<dbReference type="EMBL" id="BGPR01000026">
    <property type="protein sequence ID" value="GBL81727.1"/>
    <property type="molecule type" value="Genomic_DNA"/>
</dbReference>
<keyword evidence="5" id="KW-0378">Hydrolase</keyword>
<keyword evidence="4" id="KW-0255">Endonuclease</keyword>
<evidence type="ECO:0000256" key="4">
    <source>
        <dbReference type="ARBA" id="ARBA00022759"/>
    </source>
</evidence>
<evidence type="ECO:0000256" key="2">
    <source>
        <dbReference type="ARBA" id="ARBA00022695"/>
    </source>
</evidence>
<proteinExistence type="predicted"/>
<dbReference type="InterPro" id="IPR012337">
    <property type="entry name" value="RNaseH-like_sf"/>
</dbReference>
<accession>A0A4Y2AQD7</accession>
<dbReference type="InterPro" id="IPR041373">
    <property type="entry name" value="RT_RNaseH"/>
</dbReference>
<evidence type="ECO:0000256" key="1">
    <source>
        <dbReference type="ARBA" id="ARBA00022679"/>
    </source>
</evidence>
<dbReference type="OrthoDB" id="6432186at2759"/>
<keyword evidence="2" id="KW-0548">Nucleotidyltransferase</keyword>
<dbReference type="InterPro" id="IPR036397">
    <property type="entry name" value="RNaseH_sf"/>
</dbReference>